<dbReference type="RefSeq" id="XP_003647404.1">
    <property type="nucleotide sequence ID" value="XM_003647356.1"/>
</dbReference>
<evidence type="ECO:0000256" key="8">
    <source>
        <dbReference type="ARBA" id="ARBA00022989"/>
    </source>
</evidence>
<proteinExistence type="inferred from homology"/>
<dbReference type="KEGG" id="erc:Ecym_6204"/>
<evidence type="ECO:0000313" key="16">
    <source>
        <dbReference type="Proteomes" id="UP000006790"/>
    </source>
</evidence>
<keyword evidence="16" id="KW-1185">Reference proteome</keyword>
<keyword evidence="8 13" id="KW-1133">Transmembrane helix</keyword>
<dbReference type="Pfam" id="PF04191">
    <property type="entry name" value="PEMT"/>
    <property type="match status" value="2"/>
</dbReference>
<dbReference type="GO" id="GO:0005789">
    <property type="term" value="C:endoplasmic reticulum membrane"/>
    <property type="evidence" value="ECO:0007669"/>
    <property type="project" value="UniProtKB-SubCell"/>
</dbReference>
<dbReference type="EC" id="2.1.1.17" evidence="13 14"/>
<dbReference type="HOGENOM" id="CLU_005987_0_1_1"/>
<feature type="transmembrane region" description="Helical" evidence="13 14">
    <location>
        <begin position="453"/>
        <end position="471"/>
    </location>
</feature>
<keyword evidence="6 13" id="KW-0812">Transmembrane</keyword>
<evidence type="ECO:0000256" key="1">
    <source>
        <dbReference type="ARBA" id="ARBA00004127"/>
    </source>
</evidence>
<comment type="catalytic activity">
    <reaction evidence="13 14">
        <text>a 1,2-diacyl-sn-glycero-3-phosphoethanolamine + S-adenosyl-L-methionine = a 1,2-diacyl-sn-glycero-3-phospho-N-methylethanolamine + S-adenosyl-L-homocysteine + H(+)</text>
        <dbReference type="Rhea" id="RHEA:11164"/>
        <dbReference type="ChEBI" id="CHEBI:15378"/>
        <dbReference type="ChEBI" id="CHEBI:57856"/>
        <dbReference type="ChEBI" id="CHEBI:59789"/>
        <dbReference type="ChEBI" id="CHEBI:64573"/>
        <dbReference type="ChEBI" id="CHEBI:64612"/>
        <dbReference type="EC" id="2.1.1.17"/>
    </reaction>
</comment>
<reference evidence="16" key="1">
    <citation type="journal article" date="2012" name="G3 (Bethesda)">
        <title>Pichia sorbitophila, an interspecies yeast hybrid reveals early steps of genome resolution following polyploidization.</title>
        <authorList>
            <person name="Leh Louis V."/>
            <person name="Despons L."/>
            <person name="Friedrich A."/>
            <person name="Martin T."/>
            <person name="Durrens P."/>
            <person name="Casaregola S."/>
            <person name="Neuveglise C."/>
            <person name="Fairhead C."/>
            <person name="Marck C."/>
            <person name="Cruz J.A."/>
            <person name="Straub M.L."/>
            <person name="Kugler V."/>
            <person name="Sacerdot C."/>
            <person name="Uzunov Z."/>
            <person name="Thierry A."/>
            <person name="Weiss S."/>
            <person name="Bleykasten C."/>
            <person name="De Montigny J."/>
            <person name="Jacques N."/>
            <person name="Jung P."/>
            <person name="Lemaire M."/>
            <person name="Mallet S."/>
            <person name="Morel G."/>
            <person name="Richard G.F."/>
            <person name="Sarkar A."/>
            <person name="Savel G."/>
            <person name="Schacherer J."/>
            <person name="Seret M.L."/>
            <person name="Talla E."/>
            <person name="Samson G."/>
            <person name="Jubin C."/>
            <person name="Poulain J."/>
            <person name="Vacherie B."/>
            <person name="Barbe V."/>
            <person name="Pelletier E."/>
            <person name="Sherman D.J."/>
            <person name="Westhof E."/>
            <person name="Weissenbach J."/>
            <person name="Baret P.V."/>
            <person name="Wincker P."/>
            <person name="Gaillardin C."/>
            <person name="Dujon B."/>
            <person name="Souciet J.L."/>
        </authorList>
    </citation>
    <scope>NUCLEOTIDE SEQUENCE [LARGE SCALE GENOMIC DNA]</scope>
    <source>
        <strain evidence="16">CBS 270.75 / DBVPG 7215 / KCTC 17166 / NRRL Y-17582</strain>
    </source>
</reference>
<keyword evidence="9 13" id="KW-0443">Lipid metabolism</keyword>
<feature type="transmembrane region" description="Helical" evidence="13 14">
    <location>
        <begin position="61"/>
        <end position="80"/>
    </location>
</feature>
<accession>G8JVA8</accession>
<keyword evidence="12 13" id="KW-1208">Phospholipid metabolism</keyword>
<organism evidence="15 16">
    <name type="scientific">Eremothecium cymbalariae (strain CBS 270.75 / DBVPG 7215 / KCTC 17166 / NRRL Y-17582)</name>
    <name type="common">Yeast</name>
    <dbReference type="NCBI Taxonomy" id="931890"/>
    <lineage>
        <taxon>Eukaryota</taxon>
        <taxon>Fungi</taxon>
        <taxon>Dikarya</taxon>
        <taxon>Ascomycota</taxon>
        <taxon>Saccharomycotina</taxon>
        <taxon>Saccharomycetes</taxon>
        <taxon>Saccharomycetales</taxon>
        <taxon>Saccharomycetaceae</taxon>
        <taxon>Eremothecium</taxon>
    </lineage>
</organism>
<evidence type="ECO:0000256" key="13">
    <source>
        <dbReference type="HAMAP-Rule" id="MF_03217"/>
    </source>
</evidence>
<keyword evidence="7 13" id="KW-0256">Endoplasmic reticulum</keyword>
<evidence type="ECO:0000256" key="5">
    <source>
        <dbReference type="ARBA" id="ARBA00022691"/>
    </source>
</evidence>
<dbReference type="eggNOG" id="ENOG502QRGH">
    <property type="taxonomic scope" value="Eukaryota"/>
</dbReference>
<evidence type="ECO:0000256" key="11">
    <source>
        <dbReference type="ARBA" id="ARBA00023209"/>
    </source>
</evidence>
<comment type="similarity">
    <text evidence="13 14">Belongs to the class VI-like SAM-binding methyltransferase superfamily. CHO2 family.</text>
</comment>
<feature type="transmembrane region" description="Helical" evidence="13 14">
    <location>
        <begin position="356"/>
        <end position="372"/>
    </location>
</feature>
<comment type="function">
    <text evidence="13 14">Catalyzes the first step of the methylation pathway of phosphatidylcholine biosynthesis, the SAM-dependent methylation of phosphatidylethanolamine (PE) to phosphatidylmonomethylethanolamine (PMME).</text>
</comment>
<gene>
    <name evidence="15" type="ordered locus">Ecym_6204</name>
</gene>
<evidence type="ECO:0000256" key="4">
    <source>
        <dbReference type="ARBA" id="ARBA00022679"/>
    </source>
</evidence>
<dbReference type="OrthoDB" id="4583at2759"/>
<dbReference type="FunCoup" id="G8JVA8">
    <property type="interactions" value="79"/>
</dbReference>
<dbReference type="STRING" id="931890.G8JVA8"/>
<keyword evidence="10 13" id="KW-0472">Membrane</keyword>
<comment type="pathway">
    <text evidence="13 14">Phospholipid metabolism; phosphatidylcholine biosynthesis.</text>
</comment>
<dbReference type="HAMAP" id="MF_03217">
    <property type="entry name" value="PEMT"/>
    <property type="match status" value="1"/>
</dbReference>
<dbReference type="GO" id="GO:0004608">
    <property type="term" value="F:phosphatidylethanolamine N-methyltransferase activity"/>
    <property type="evidence" value="ECO:0007669"/>
    <property type="project" value="UniProtKB-UniRule"/>
</dbReference>
<evidence type="ECO:0000256" key="6">
    <source>
        <dbReference type="ARBA" id="ARBA00022692"/>
    </source>
</evidence>
<keyword evidence="4 13" id="KW-0808">Transferase</keyword>
<keyword evidence="5 13" id="KW-0949">S-adenosyl-L-methionine</keyword>
<dbReference type="AlphaFoldDB" id="G8JVA8"/>
<dbReference type="GO" id="GO:0006656">
    <property type="term" value="P:phosphatidylcholine biosynthetic process"/>
    <property type="evidence" value="ECO:0007669"/>
    <property type="project" value="UniProtKB-UniRule"/>
</dbReference>
<dbReference type="Gene3D" id="1.20.120.1630">
    <property type="match status" value="1"/>
</dbReference>
<dbReference type="InterPro" id="IPR016219">
    <property type="entry name" value="Phosphatid-EA_MeTrfase_fun"/>
</dbReference>
<comment type="caution">
    <text evidence="13 14">Lacks conserved residue(s) required for the propagation of feature annotation.</text>
</comment>
<dbReference type="PANTHER" id="PTHR32138:SF0">
    <property type="entry name" value="PHOSPHATIDYLETHANOLAMINE N-METHYLTRANSFERASE"/>
    <property type="match status" value="1"/>
</dbReference>
<name>G8JVA8_ERECY</name>
<keyword evidence="2 13" id="KW-0444">Lipid biosynthesis</keyword>
<dbReference type="Proteomes" id="UP000006790">
    <property type="component" value="Chromosome 6"/>
</dbReference>
<dbReference type="GeneID" id="11468970"/>
<comment type="subcellular location">
    <subcellularLocation>
        <location evidence="1">Endomembrane system</location>
        <topology evidence="1">Multi-pass membrane protein</topology>
    </subcellularLocation>
    <subcellularLocation>
        <location evidence="13 14">Endoplasmic reticulum membrane</location>
        <topology evidence="13 14">Multi-pass membrane protein</topology>
    </subcellularLocation>
</comment>
<dbReference type="PANTHER" id="PTHR32138">
    <property type="entry name" value="PHOSPHATIDYLETHANOLAMINE N-METHYLTRANSFERASE"/>
    <property type="match status" value="1"/>
</dbReference>
<evidence type="ECO:0000256" key="12">
    <source>
        <dbReference type="ARBA" id="ARBA00023264"/>
    </source>
</evidence>
<keyword evidence="3 13" id="KW-0489">Methyltransferase</keyword>
<evidence type="ECO:0000256" key="14">
    <source>
        <dbReference type="RuleBase" id="RU361122"/>
    </source>
</evidence>
<protein>
    <recommendedName>
        <fullName evidence="13 14">Phosphatidylethanolamine N-methyltransferase</fullName>
        <shortName evidence="13">PE methyltransferase</shortName>
        <shortName evidence="13 14">PEAMT</shortName>
        <shortName evidence="13">PEMT</shortName>
        <ecNumber evidence="13 14">2.1.1.17</ecNumber>
    </recommendedName>
</protein>
<dbReference type="InParanoid" id="G8JVA8"/>
<dbReference type="GO" id="GO:0097038">
    <property type="term" value="C:perinuclear endoplasmic reticulum"/>
    <property type="evidence" value="ECO:0007669"/>
    <property type="project" value="EnsemblFungi"/>
</dbReference>
<dbReference type="EMBL" id="CP002502">
    <property type="protein sequence ID" value="AET40587.1"/>
    <property type="molecule type" value="Genomic_DNA"/>
</dbReference>
<dbReference type="PROSITE" id="PS51598">
    <property type="entry name" value="SAM_CHO2"/>
    <property type="match status" value="1"/>
</dbReference>
<evidence type="ECO:0000256" key="9">
    <source>
        <dbReference type="ARBA" id="ARBA00023098"/>
    </source>
</evidence>
<dbReference type="OMA" id="RIWYSVG"/>
<evidence type="ECO:0000313" key="15">
    <source>
        <dbReference type="EMBL" id="AET40587.1"/>
    </source>
</evidence>
<evidence type="ECO:0000256" key="2">
    <source>
        <dbReference type="ARBA" id="ARBA00022516"/>
    </source>
</evidence>
<evidence type="ECO:0000256" key="3">
    <source>
        <dbReference type="ARBA" id="ARBA00022603"/>
    </source>
</evidence>
<feature type="transmembrane region" description="Helical" evidence="13 14">
    <location>
        <begin position="379"/>
        <end position="399"/>
    </location>
</feature>
<keyword evidence="11 13" id="KW-0594">Phospholipid biosynthesis</keyword>
<dbReference type="UniPathway" id="UPA00753"/>
<dbReference type="GO" id="GO:0032541">
    <property type="term" value="C:cortical endoplasmic reticulum"/>
    <property type="evidence" value="ECO:0007669"/>
    <property type="project" value="EnsemblFungi"/>
</dbReference>
<sequence length="848" mass="98350">MDDKREDEMVPIDVSNKGGGTYEKENVAVCAVTRSSGVTFRVPKTHDMVRSLFDPTLRKSFLELCITFSLIANCWFCYYCNKRFGTKWATGLYLGQYVVWRLTYNLGIGVVLHLQSHHEFLTEFSKRHKLFDGGNNNSLLASFCQFEIASKMPKNYDFSSYPPEFNVWLLFRQFVDLVLMQDFTTYMLYVVLSLPNELSLDLLTTMDWTSARISVGIGMLLFNVWVKLDAHRVVKDYAWYWGDFFFLLQDSNLVFDGVFNISPHPMYSIGYLGYYGVSLITGDYRVLLVSIMGHLLQFLFLKYVETPHIERIYGPDYPQDLERVDDIIIKNSQNYTKPLMSHLWFSNFDPLRPTDFFTVGTAIFSFVSVLVLKPSTKTMFIIALSIKLFTTGINFTILHQQSNDKWFTKLFLRNGYTQLYSFQIWQFIFNFNLTACYVALISQTWTQYKSIENSDFTTVIFGFILIALQMWSNSEILNAISEFGWFYGDFFLTNYIQRPKLASHGIYRYLNNPECVLGIAGAWGTVLITDFCLENIILATVWTLSNYIMVNFVESPHVAKVYGSEMLSRQSGIGKTLSGFAPLKQVSHWLDKLASSMVEILNVDKENREQIEEVVTMALQAATKKLAPNCEFEIICNGKHVHNDFMFTIGDRIEISWKLPTELYDEGDWIGLYKVVETGEDRFKTRVSSQGHWCATNTTYYSKNKSCIRGVLNFNHGKKITNGRVHFTHELSYFERGIYEFRYHSSSGHKVLMMSPPFKLNFPVLDLHSSKSLYDSTMKFLENCHCLNQEGLFDPNSNKRFTERVLQKLFRYSTGADISSDYMKRVNYDMQVITERIFEMKKILDSLQ</sequence>
<dbReference type="PIRSF" id="PIRSF000383">
    <property type="entry name" value="PEAMT"/>
    <property type="match status" value="1"/>
</dbReference>
<dbReference type="InterPro" id="IPR007318">
    <property type="entry name" value="Phopholipid_MeTrfase"/>
</dbReference>
<evidence type="ECO:0000256" key="10">
    <source>
        <dbReference type="ARBA" id="ARBA00023136"/>
    </source>
</evidence>
<feature type="transmembrane region" description="Helical" evidence="13 14">
    <location>
        <begin position="209"/>
        <end position="226"/>
    </location>
</feature>
<feature type="transmembrane region" description="Helical" evidence="13 14">
    <location>
        <begin position="419"/>
        <end position="441"/>
    </location>
</feature>
<dbReference type="GO" id="GO:0032259">
    <property type="term" value="P:methylation"/>
    <property type="evidence" value="ECO:0007669"/>
    <property type="project" value="UniProtKB-KW"/>
</dbReference>
<evidence type="ECO:0000256" key="7">
    <source>
        <dbReference type="ARBA" id="ARBA00022824"/>
    </source>
</evidence>